<dbReference type="CDD" id="cd22283">
    <property type="entry name" value="HD_XRCC4_N"/>
    <property type="match status" value="1"/>
</dbReference>
<dbReference type="InParanoid" id="A0A674GQ36"/>
<dbReference type="GO" id="GO:1990166">
    <property type="term" value="P:protein localization to site of double-strand break"/>
    <property type="evidence" value="ECO:0007669"/>
    <property type="project" value="Ensembl"/>
</dbReference>
<dbReference type="InterPro" id="IPR009089">
    <property type="entry name" value="XRCC4_N_sf"/>
</dbReference>
<dbReference type="GO" id="GO:0005829">
    <property type="term" value="C:cytosol"/>
    <property type="evidence" value="ECO:0007669"/>
    <property type="project" value="Ensembl"/>
</dbReference>
<dbReference type="InterPro" id="IPR053961">
    <property type="entry name" value="XRCC4_N"/>
</dbReference>
<feature type="coiled-coil region" evidence="20">
    <location>
        <begin position="247"/>
        <end position="274"/>
    </location>
</feature>
<keyword evidence="9" id="KW-0832">Ubl conjugation</keyword>
<evidence type="ECO:0000256" key="16">
    <source>
        <dbReference type="ARBA" id="ARBA00053797"/>
    </source>
</evidence>
<dbReference type="Pfam" id="PF21925">
    <property type="entry name" value="XRCC4_C"/>
    <property type="match status" value="1"/>
</dbReference>
<feature type="domain" description="XRCC4 N-terminal" evidence="22">
    <location>
        <begin position="76"/>
        <end position="177"/>
    </location>
</feature>
<comment type="similarity">
    <text evidence="15">Belongs to the XRCC4-XLF family. XRCC4 subfamily.</text>
</comment>
<dbReference type="PANTHER" id="PTHR28559:SF1">
    <property type="entry name" value="DNA REPAIR PROTEIN XRCC4"/>
    <property type="match status" value="1"/>
</dbReference>
<name>A0A674GQ36_TAEGU</name>
<evidence type="ECO:0000256" key="19">
    <source>
        <dbReference type="ARBA" id="ARBA00079582"/>
    </source>
</evidence>
<dbReference type="InterPro" id="IPR010585">
    <property type="entry name" value="DNA_repair_prot_XRCC4"/>
</dbReference>
<evidence type="ECO:0000259" key="23">
    <source>
        <dbReference type="Pfam" id="PF21924"/>
    </source>
</evidence>
<keyword evidence="26" id="KW-1185">Reference proteome</keyword>
<evidence type="ECO:0000256" key="3">
    <source>
        <dbReference type="ARBA" id="ARBA00004496"/>
    </source>
</evidence>
<dbReference type="FunCoup" id="A0A674GQ36">
    <property type="interactions" value="65"/>
</dbReference>
<evidence type="ECO:0000256" key="15">
    <source>
        <dbReference type="ARBA" id="ARBA00025728"/>
    </source>
</evidence>
<evidence type="ECO:0000313" key="26">
    <source>
        <dbReference type="Proteomes" id="UP000007754"/>
    </source>
</evidence>
<dbReference type="Gene3D" id="2.170.210.10">
    <property type="entry name" value="DNA double-strand break repair and VJ recombination XRCC4, N-terminal"/>
    <property type="match status" value="1"/>
</dbReference>
<comment type="subcellular location">
    <subcellularLocation>
        <location evidence="2">Chromosome</location>
    </subcellularLocation>
    <subcellularLocation>
        <location evidence="3">Cytoplasm</location>
    </subcellularLocation>
    <subcellularLocation>
        <location evidence="1">Nucleus</location>
    </subcellularLocation>
</comment>
<dbReference type="Pfam" id="PF06632">
    <property type="entry name" value="XRCC4"/>
    <property type="match status" value="1"/>
</dbReference>
<evidence type="ECO:0000256" key="8">
    <source>
        <dbReference type="ARBA" id="ARBA00022763"/>
    </source>
</evidence>
<evidence type="ECO:0000256" key="17">
    <source>
        <dbReference type="ARBA" id="ARBA00061809"/>
    </source>
</evidence>
<dbReference type="InterPro" id="IPR053962">
    <property type="entry name" value="XRCC4_CC"/>
</dbReference>
<evidence type="ECO:0000259" key="24">
    <source>
        <dbReference type="Pfam" id="PF21925"/>
    </source>
</evidence>
<evidence type="ECO:0000256" key="12">
    <source>
        <dbReference type="ARBA" id="ARBA00023172"/>
    </source>
</evidence>
<dbReference type="Ensembl" id="ENSTGUT00000042570.1">
    <property type="protein sequence ID" value="ENSTGUP00000024789.1"/>
    <property type="gene ID" value="ENSTGUG00000006911.2"/>
</dbReference>
<evidence type="ECO:0000256" key="10">
    <source>
        <dbReference type="ARBA" id="ARBA00023054"/>
    </source>
</evidence>
<dbReference type="GO" id="GO:0006303">
    <property type="term" value="P:double-strand break repair via nonhomologous end joining"/>
    <property type="evidence" value="ECO:0007669"/>
    <property type="project" value="Ensembl"/>
</dbReference>
<feature type="domain" description="XRCC4 coiled-coil" evidence="23">
    <location>
        <begin position="181"/>
        <end position="257"/>
    </location>
</feature>
<dbReference type="PANTHER" id="PTHR28559">
    <property type="entry name" value="DNA REPAIR PROTEIN XRCC4"/>
    <property type="match status" value="1"/>
</dbReference>
<dbReference type="GeneTree" id="ENSGT00390000017079"/>
<reference evidence="25" key="2">
    <citation type="submission" date="2025-08" db="UniProtKB">
        <authorList>
            <consortium name="Ensembl"/>
        </authorList>
    </citation>
    <scope>IDENTIFICATION</scope>
</reference>
<dbReference type="GO" id="GO:0042802">
    <property type="term" value="F:identical protein binding"/>
    <property type="evidence" value="ECO:0007669"/>
    <property type="project" value="Ensembl"/>
</dbReference>
<evidence type="ECO:0000256" key="13">
    <source>
        <dbReference type="ARBA" id="ARBA00023204"/>
    </source>
</evidence>
<evidence type="ECO:0000256" key="4">
    <source>
        <dbReference type="ARBA" id="ARBA00022454"/>
    </source>
</evidence>
<evidence type="ECO:0000256" key="5">
    <source>
        <dbReference type="ARBA" id="ARBA00022490"/>
    </source>
</evidence>
<dbReference type="Gene3D" id="1.20.5.370">
    <property type="match status" value="1"/>
</dbReference>
<proteinExistence type="inferred from homology"/>
<reference evidence="25" key="3">
    <citation type="submission" date="2025-09" db="UniProtKB">
        <authorList>
            <consortium name="Ensembl"/>
        </authorList>
    </citation>
    <scope>IDENTIFICATION</scope>
</reference>
<dbReference type="InterPro" id="IPR038051">
    <property type="entry name" value="XRCC4-like_N_sf"/>
</dbReference>
<dbReference type="Pfam" id="PF21924">
    <property type="entry name" value="XRCC4_CC"/>
    <property type="match status" value="1"/>
</dbReference>
<evidence type="ECO:0000256" key="2">
    <source>
        <dbReference type="ARBA" id="ARBA00004286"/>
    </source>
</evidence>
<dbReference type="GO" id="GO:0010165">
    <property type="term" value="P:response to X-ray"/>
    <property type="evidence" value="ECO:0007669"/>
    <property type="project" value="Ensembl"/>
</dbReference>
<evidence type="ECO:0000259" key="22">
    <source>
        <dbReference type="Pfam" id="PF06632"/>
    </source>
</evidence>
<dbReference type="GO" id="GO:0070975">
    <property type="term" value="F:FHA domain binding"/>
    <property type="evidence" value="ECO:0007669"/>
    <property type="project" value="Ensembl"/>
</dbReference>
<keyword evidence="10 20" id="KW-0175">Coiled coil</keyword>
<keyword evidence="12" id="KW-0233">DNA recombination</keyword>
<evidence type="ECO:0000256" key="14">
    <source>
        <dbReference type="ARBA" id="ARBA00023242"/>
    </source>
</evidence>
<keyword evidence="8" id="KW-0227">DNA damage</keyword>
<evidence type="ECO:0000313" key="25">
    <source>
        <dbReference type="Ensembl" id="ENSTGUP00000024789.1"/>
    </source>
</evidence>
<dbReference type="GO" id="GO:0033152">
    <property type="term" value="P:immunoglobulin V(D)J recombination"/>
    <property type="evidence" value="ECO:0007669"/>
    <property type="project" value="TreeGrafter"/>
</dbReference>
<sequence>MCCPHLLFPVSSNTGMNAYKLICIFATATDLLSSQSGVERQWNTRGVRSGGKPGVGVGKMEKTLNRIHPVSDPEATYFLQVSWEKDLGTGFGLLLSDCQCVWTGTVSESDISTEAADIEMDREKYVGELRKALIAGEESAGKYNFVISRDEQNKVCHFSYERNLKDGSFRLGSLKLQEVPNPAEVMKELIGYCLDSLGKLQAKTEDLQRENERLFSNWSDVEKRLEKCVEAKEDLEADLYSRFVLVLNEKKAKIRNLQKLLSEAKESAVDAKCSRDSIATTQMVVKKENNYDASTDEESENPARASLPSALERRDSSLLGSPDIVDPAPRRKRRQRTAKPAGTGAKVANYEAEQPAQEKPGLSSQGTSGQRCPDWDLETLENSCEPEDLFEDM</sequence>
<evidence type="ECO:0000256" key="9">
    <source>
        <dbReference type="ARBA" id="ARBA00022843"/>
    </source>
</evidence>
<dbReference type="SUPFAM" id="SSF50809">
    <property type="entry name" value="XRCC4, N-terminal domain"/>
    <property type="match status" value="1"/>
</dbReference>
<keyword evidence="13" id="KW-0234">DNA repair</keyword>
<keyword evidence="6" id="KW-1017">Isopeptide bond</keyword>
<dbReference type="GO" id="GO:0035861">
    <property type="term" value="C:site of double-strand break"/>
    <property type="evidence" value="ECO:0007669"/>
    <property type="project" value="Ensembl"/>
</dbReference>
<dbReference type="SUPFAM" id="SSF58022">
    <property type="entry name" value="XRCC4, C-terminal oligomerization domain"/>
    <property type="match status" value="1"/>
</dbReference>
<keyword evidence="7" id="KW-0597">Phosphoprotein</keyword>
<dbReference type="AlphaFoldDB" id="A0A674GQ36"/>
<dbReference type="GO" id="GO:0005958">
    <property type="term" value="C:DNA-dependent protein kinase-DNA ligase 4 complex"/>
    <property type="evidence" value="ECO:0007669"/>
    <property type="project" value="Ensembl"/>
</dbReference>
<evidence type="ECO:0000256" key="20">
    <source>
        <dbReference type="SAM" id="Coils"/>
    </source>
</evidence>
<comment type="subunit">
    <text evidence="17">Interacts with XKR4; interacts with the processed form of XKR4, which is cleaved by caspase.</text>
</comment>
<keyword evidence="14" id="KW-0539">Nucleus</keyword>
<dbReference type="GO" id="GO:0006284">
    <property type="term" value="P:base-excision repair"/>
    <property type="evidence" value="ECO:0007669"/>
    <property type="project" value="Ensembl"/>
</dbReference>
<dbReference type="GO" id="GO:0019899">
    <property type="term" value="F:enzyme binding"/>
    <property type="evidence" value="ECO:0007669"/>
    <property type="project" value="Ensembl"/>
</dbReference>
<evidence type="ECO:0000256" key="7">
    <source>
        <dbReference type="ARBA" id="ARBA00022553"/>
    </source>
</evidence>
<evidence type="ECO:0000256" key="1">
    <source>
        <dbReference type="ARBA" id="ARBA00004123"/>
    </source>
</evidence>
<comment type="function">
    <text evidence="16">Acts as an activator of the phospholipid scramblase activity of XKR4. This form, which is generated upon caspase-3 (CASP3) cleavage, translocates into the cytoplasm and interacts with XKR4, thereby promoting phosphatidylserine scramblase activity of XKR4 and leading to phosphatidylserine exposure on apoptotic cell surface.</text>
</comment>
<reference evidence="25 26" key="1">
    <citation type="journal article" date="2010" name="Nature">
        <title>The genome of a songbird.</title>
        <authorList>
            <person name="Warren W.C."/>
            <person name="Clayton D.F."/>
            <person name="Ellegren H."/>
            <person name="Arnold A.P."/>
            <person name="Hillier L.W."/>
            <person name="Kunstner A."/>
            <person name="Searle S."/>
            <person name="White S."/>
            <person name="Vilella A.J."/>
            <person name="Fairley S."/>
            <person name="Heger A."/>
            <person name="Kong L."/>
            <person name="Ponting C.P."/>
            <person name="Jarvis E.D."/>
            <person name="Mello C.V."/>
            <person name="Minx P."/>
            <person name="Lovell P."/>
            <person name="Velho T.A."/>
            <person name="Ferris M."/>
            <person name="Balakrishnan C.N."/>
            <person name="Sinha S."/>
            <person name="Blatti C."/>
            <person name="London S.E."/>
            <person name="Li Y."/>
            <person name="Lin Y.C."/>
            <person name="George J."/>
            <person name="Sweedler J."/>
            <person name="Southey B."/>
            <person name="Gunaratne P."/>
            <person name="Watson M."/>
            <person name="Nam K."/>
            <person name="Backstrom N."/>
            <person name="Smeds L."/>
            <person name="Nabholz B."/>
            <person name="Itoh Y."/>
            <person name="Whitney O."/>
            <person name="Pfenning A.R."/>
            <person name="Howard J."/>
            <person name="Volker M."/>
            <person name="Skinner B.M."/>
            <person name="Griffin D.K."/>
            <person name="Ye L."/>
            <person name="McLaren W.M."/>
            <person name="Flicek P."/>
            <person name="Quesada V."/>
            <person name="Velasco G."/>
            <person name="Lopez-Otin C."/>
            <person name="Puente X.S."/>
            <person name="Olender T."/>
            <person name="Lancet D."/>
            <person name="Smit A.F."/>
            <person name="Hubley R."/>
            <person name="Konkel M.K."/>
            <person name="Walker J.A."/>
            <person name="Batzer M.A."/>
            <person name="Gu W."/>
            <person name="Pollock D.D."/>
            <person name="Chen L."/>
            <person name="Cheng Z."/>
            <person name="Eichler E.E."/>
            <person name="Stapley J."/>
            <person name="Slate J."/>
            <person name="Ekblom R."/>
            <person name="Birkhead T."/>
            <person name="Burke T."/>
            <person name="Burt D."/>
            <person name="Scharff C."/>
            <person name="Adam I."/>
            <person name="Richard H."/>
            <person name="Sultan M."/>
            <person name="Soldatov A."/>
            <person name="Lehrach H."/>
            <person name="Edwards S.V."/>
            <person name="Yang S.P."/>
            <person name="Li X."/>
            <person name="Graves T."/>
            <person name="Fulton L."/>
            <person name="Nelson J."/>
            <person name="Chinwalla A."/>
            <person name="Hou S."/>
            <person name="Mardis E.R."/>
            <person name="Wilson R.K."/>
        </authorList>
    </citation>
    <scope>NUCLEOTIDE SEQUENCE [LARGE SCALE GENOMIC DNA]</scope>
</reference>
<dbReference type="GO" id="GO:0032807">
    <property type="term" value="C:DNA ligase IV complex"/>
    <property type="evidence" value="ECO:0007669"/>
    <property type="project" value="Ensembl"/>
</dbReference>
<evidence type="ECO:0000256" key="21">
    <source>
        <dbReference type="SAM" id="MobiDB-lite"/>
    </source>
</evidence>
<keyword evidence="11" id="KW-0238">DNA-binding</keyword>
<dbReference type="GO" id="GO:0003677">
    <property type="term" value="F:DNA binding"/>
    <property type="evidence" value="ECO:0007669"/>
    <property type="project" value="UniProtKB-KW"/>
</dbReference>
<feature type="region of interest" description="Disordered" evidence="21">
    <location>
        <begin position="290"/>
        <end position="393"/>
    </location>
</feature>
<keyword evidence="5" id="KW-0963">Cytoplasm</keyword>
<evidence type="ECO:0000256" key="18">
    <source>
        <dbReference type="ARBA" id="ARBA00068198"/>
    </source>
</evidence>
<evidence type="ECO:0000256" key="6">
    <source>
        <dbReference type="ARBA" id="ARBA00022499"/>
    </source>
</evidence>
<feature type="compositionally biased region" description="Acidic residues" evidence="21">
    <location>
        <begin position="375"/>
        <end position="393"/>
    </location>
</feature>
<keyword evidence="4" id="KW-0158">Chromosome</keyword>
<organism evidence="25 26">
    <name type="scientific">Taeniopygia guttata</name>
    <name type="common">Zebra finch</name>
    <name type="synonym">Poephila guttata</name>
    <dbReference type="NCBI Taxonomy" id="59729"/>
    <lineage>
        <taxon>Eukaryota</taxon>
        <taxon>Metazoa</taxon>
        <taxon>Chordata</taxon>
        <taxon>Craniata</taxon>
        <taxon>Vertebrata</taxon>
        <taxon>Euteleostomi</taxon>
        <taxon>Archelosauria</taxon>
        <taxon>Archosauria</taxon>
        <taxon>Dinosauria</taxon>
        <taxon>Saurischia</taxon>
        <taxon>Theropoda</taxon>
        <taxon>Coelurosauria</taxon>
        <taxon>Aves</taxon>
        <taxon>Neognathae</taxon>
        <taxon>Neoaves</taxon>
        <taxon>Telluraves</taxon>
        <taxon>Australaves</taxon>
        <taxon>Passeriformes</taxon>
        <taxon>Passeroidea</taxon>
        <taxon>Estrildidae</taxon>
        <taxon>Estrildinae</taxon>
        <taxon>Taeniopygia</taxon>
    </lineage>
</organism>
<dbReference type="Proteomes" id="UP000007754">
    <property type="component" value="Chromosome Z"/>
</dbReference>
<dbReference type="FunFam" id="1.20.5.370:FF:000011">
    <property type="entry name" value="DNA repair protein XRCC4 isoform X2"/>
    <property type="match status" value="1"/>
</dbReference>
<evidence type="ECO:0000256" key="11">
    <source>
        <dbReference type="ARBA" id="ARBA00023125"/>
    </source>
</evidence>
<dbReference type="InterPro" id="IPR053963">
    <property type="entry name" value="XRCC4_C"/>
</dbReference>
<feature type="domain" description="XRCC4 C-terminal" evidence="24">
    <location>
        <begin position="286"/>
        <end position="391"/>
    </location>
</feature>
<dbReference type="FunFam" id="2.170.210.10:FF:000002">
    <property type="entry name" value="DNA repair protein XRCC4"/>
    <property type="match status" value="1"/>
</dbReference>
<protein>
    <recommendedName>
        <fullName evidence="18">DNA repair protein XRCC4</fullName>
    </recommendedName>
    <alternativeName>
        <fullName evidence="19">X-ray repair cross-complementing protein 4</fullName>
    </alternativeName>
</protein>
<dbReference type="GO" id="GO:0005654">
    <property type="term" value="C:nucleoplasm"/>
    <property type="evidence" value="ECO:0007669"/>
    <property type="project" value="Ensembl"/>
</dbReference>
<accession>A0A674GQ36</accession>
<dbReference type="InterPro" id="IPR014751">
    <property type="entry name" value="XRCC4-like_C"/>
</dbReference>